<dbReference type="PANTHER" id="PTHR22550">
    <property type="entry name" value="SPORE GERMINATION PROTEIN"/>
    <property type="match status" value="1"/>
</dbReference>
<dbReference type="AlphaFoldDB" id="A0A2S2DY82"/>
<keyword evidence="1" id="KW-1003">Cell membrane</keyword>
<feature type="transmembrane region" description="Helical" evidence="5">
    <location>
        <begin position="63"/>
        <end position="87"/>
    </location>
</feature>
<feature type="transmembrane region" description="Helical" evidence="5">
    <location>
        <begin position="24"/>
        <end position="42"/>
    </location>
</feature>
<dbReference type="PROSITE" id="PS50234">
    <property type="entry name" value="VWFA"/>
    <property type="match status" value="1"/>
</dbReference>
<dbReference type="OrthoDB" id="6206554at2"/>
<dbReference type="Gene3D" id="3.40.50.410">
    <property type="entry name" value="von Willebrand factor, type A domain"/>
    <property type="match status" value="1"/>
</dbReference>
<dbReference type="EMBL" id="CP029346">
    <property type="protein sequence ID" value="AWL10289.1"/>
    <property type="molecule type" value="Genomic_DNA"/>
</dbReference>
<evidence type="ECO:0000256" key="2">
    <source>
        <dbReference type="ARBA" id="ARBA00022692"/>
    </source>
</evidence>
<dbReference type="PANTHER" id="PTHR22550:SF5">
    <property type="entry name" value="LEUCINE ZIPPER PROTEIN 4"/>
    <property type="match status" value="1"/>
</dbReference>
<dbReference type="KEGG" id="psez:HME7025_02448"/>
<organism evidence="7 8">
    <name type="scientific">Aquirufa nivalisilvae</name>
    <dbReference type="NCBI Taxonomy" id="2516557"/>
    <lineage>
        <taxon>Bacteria</taxon>
        <taxon>Pseudomonadati</taxon>
        <taxon>Bacteroidota</taxon>
        <taxon>Cytophagia</taxon>
        <taxon>Cytophagales</taxon>
        <taxon>Flectobacillaceae</taxon>
        <taxon>Aquirufa</taxon>
    </lineage>
</organism>
<keyword evidence="2 5" id="KW-0812">Transmembrane</keyword>
<dbReference type="InterPro" id="IPR050768">
    <property type="entry name" value="UPF0353/GerABKA_families"/>
</dbReference>
<reference evidence="8" key="1">
    <citation type="submission" date="2018-05" db="EMBL/GenBank/DDBJ databases">
        <title>Pseudarcicella sp. HME7025 Genome sequencing and assembly.</title>
        <authorList>
            <person name="Kim H."/>
            <person name="Kang H."/>
            <person name="Joh K."/>
        </authorList>
    </citation>
    <scope>NUCLEOTIDE SEQUENCE [LARGE SCALE GENOMIC DNA]</scope>
    <source>
        <strain evidence="8">HME7025</strain>
    </source>
</reference>
<proteinExistence type="predicted"/>
<accession>A0A2S2DY82</accession>
<evidence type="ECO:0000256" key="3">
    <source>
        <dbReference type="ARBA" id="ARBA00022989"/>
    </source>
</evidence>
<keyword evidence="8" id="KW-1185">Reference proteome</keyword>
<name>A0A2S2DY82_9BACT</name>
<keyword evidence="3 5" id="KW-1133">Transmembrane helix</keyword>
<evidence type="ECO:0000313" key="7">
    <source>
        <dbReference type="EMBL" id="AWL10289.1"/>
    </source>
</evidence>
<evidence type="ECO:0000259" key="6">
    <source>
        <dbReference type="PROSITE" id="PS50234"/>
    </source>
</evidence>
<evidence type="ECO:0000256" key="4">
    <source>
        <dbReference type="ARBA" id="ARBA00023136"/>
    </source>
</evidence>
<dbReference type="Proteomes" id="UP000245468">
    <property type="component" value="Chromosome"/>
</dbReference>
<gene>
    <name evidence="7" type="ORF">HME7025_02448</name>
</gene>
<dbReference type="Pfam" id="PF00092">
    <property type="entry name" value="VWA"/>
    <property type="match status" value="1"/>
</dbReference>
<keyword evidence="4 5" id="KW-0472">Membrane</keyword>
<dbReference type="InterPro" id="IPR036465">
    <property type="entry name" value="vWFA_dom_sf"/>
</dbReference>
<dbReference type="SMART" id="SM00327">
    <property type="entry name" value="VWA"/>
    <property type="match status" value="1"/>
</dbReference>
<dbReference type="InterPro" id="IPR002035">
    <property type="entry name" value="VWF_A"/>
</dbReference>
<protein>
    <recommendedName>
        <fullName evidence="6">VWFA domain-containing protein</fullName>
    </recommendedName>
</protein>
<sequence>MKYQLYFSWQQFVSLFSYHWEHEAFLFLLPLPLIIFLIRYLLNRKNQARITLSFTKPLVQNRLIRLISFIPDIVQILLLTSIILALAGPYKINPKRKIQPDGIDMALAIDISSSMLNRDVSPSRLVIAKQVATSFVKQRKNDFISIVAFAGAPYLASPITNDSTYLQQALLGLDSKLIKEEGTALGDALGMCINQVRDSPNPKKISILISDGNNTAGNLDPLTSTELAKTFGIKVYTIAVGSLKPSMDPVDESTLRVIAEKSKGKFYRATDQKSLNAIFEEINRMESTKVKEIYWEEHQDQSKFFFDFAFILFFLGLFLKLSPISNILED</sequence>
<dbReference type="RefSeq" id="WP_109324443.1">
    <property type="nucleotide sequence ID" value="NZ_CP029346.1"/>
</dbReference>
<evidence type="ECO:0000256" key="1">
    <source>
        <dbReference type="ARBA" id="ARBA00022475"/>
    </source>
</evidence>
<feature type="domain" description="VWFA" evidence="6">
    <location>
        <begin position="104"/>
        <end position="282"/>
    </location>
</feature>
<evidence type="ECO:0000256" key="5">
    <source>
        <dbReference type="SAM" id="Phobius"/>
    </source>
</evidence>
<evidence type="ECO:0000313" key="8">
    <source>
        <dbReference type="Proteomes" id="UP000245468"/>
    </source>
</evidence>
<dbReference type="SUPFAM" id="SSF53300">
    <property type="entry name" value="vWA-like"/>
    <property type="match status" value="1"/>
</dbReference>